<evidence type="ECO:0000313" key="6">
    <source>
        <dbReference type="EnsemblPlants" id="QL05p062675:mrna"/>
    </source>
</evidence>
<dbReference type="AlphaFoldDB" id="A0A7N2LSH7"/>
<dbReference type="EnsemblPlants" id="QL05p062675:mrna">
    <property type="protein sequence ID" value="QL05p062675:mrna"/>
    <property type="gene ID" value="QL05p062675"/>
</dbReference>
<comment type="similarity">
    <text evidence="2">Belongs to the SKP1 family.</text>
</comment>
<evidence type="ECO:0000256" key="2">
    <source>
        <dbReference type="ARBA" id="ARBA00009993"/>
    </source>
</evidence>
<dbReference type="Gene3D" id="3.50.30.30">
    <property type="match status" value="1"/>
</dbReference>
<dbReference type="GO" id="GO:0016567">
    <property type="term" value="P:protein ubiquitination"/>
    <property type="evidence" value="ECO:0007669"/>
    <property type="project" value="UniProtKB-UniPathway"/>
</dbReference>
<evidence type="ECO:0000256" key="3">
    <source>
        <dbReference type="ARBA" id="ARBA00022786"/>
    </source>
</evidence>
<comment type="pathway">
    <text evidence="1">Protein modification; protein ubiquitination.</text>
</comment>
<dbReference type="InterPro" id="IPR001232">
    <property type="entry name" value="SKP1-like"/>
</dbReference>
<protein>
    <recommendedName>
        <fullName evidence="8">SKP1 component POZ domain-containing protein</fullName>
    </recommendedName>
</protein>
<dbReference type="InterPro" id="IPR016897">
    <property type="entry name" value="SKP1"/>
</dbReference>
<proteinExistence type="inferred from homology"/>
<dbReference type="UniPathway" id="UPA00143"/>
<dbReference type="GO" id="GO:0009867">
    <property type="term" value="P:jasmonic acid mediated signaling pathway"/>
    <property type="evidence" value="ECO:0007669"/>
    <property type="project" value="UniProtKB-ARBA"/>
</dbReference>
<evidence type="ECO:0008006" key="8">
    <source>
        <dbReference type="Google" id="ProtNLM"/>
    </source>
</evidence>
<sequence length="258" mass="28837">MSNTSENPNPSSSSAKMTLKTSDNELFEVEEAVAMKFCTVKQYFEDEKDSDVAARGSTTVIPLPNVHSAVLTMLISYGKKLPQSNAVADNHEEEETKKKERKKYEQGLLKNLMPGELLDLISAANYLDFKEGLEFFNQALADHIQNKSVEYVRKFFGIKNDYEPHEEEKYREEYAWAFEGIECWLIGELKQFMAKTKTLDIAGTLLGIKPALIVASFSVRGLNSLDSNILKPEMIAPGENILAAWINAIGPTGLDSNT</sequence>
<evidence type="ECO:0000259" key="5">
    <source>
        <dbReference type="Pfam" id="PF03931"/>
    </source>
</evidence>
<dbReference type="Gramene" id="QL05p062675:mrna">
    <property type="protein sequence ID" value="QL05p062675:mrna"/>
    <property type="gene ID" value="QL05p062675"/>
</dbReference>
<name>A0A7N2LSH7_QUELO</name>
<evidence type="ECO:0000259" key="4">
    <source>
        <dbReference type="Pfam" id="PF01466"/>
    </source>
</evidence>
<dbReference type="EMBL" id="LRBV02000005">
    <property type="status" value="NOT_ANNOTATED_CDS"/>
    <property type="molecule type" value="Genomic_DNA"/>
</dbReference>
<dbReference type="Proteomes" id="UP000594261">
    <property type="component" value="Chromosome 5"/>
</dbReference>
<keyword evidence="7" id="KW-1185">Reference proteome</keyword>
<evidence type="ECO:0000313" key="7">
    <source>
        <dbReference type="Proteomes" id="UP000594261"/>
    </source>
</evidence>
<dbReference type="PANTHER" id="PTHR11165">
    <property type="entry name" value="SKP1"/>
    <property type="match status" value="1"/>
</dbReference>
<dbReference type="GO" id="GO:0006511">
    <property type="term" value="P:ubiquitin-dependent protein catabolic process"/>
    <property type="evidence" value="ECO:0007669"/>
    <property type="project" value="InterPro"/>
</dbReference>
<dbReference type="Gene3D" id="3.30.710.10">
    <property type="entry name" value="Potassium Channel Kv1.1, Chain A"/>
    <property type="match status" value="1"/>
</dbReference>
<feature type="domain" description="SKP1 component dimerisation" evidence="4">
    <location>
        <begin position="137"/>
        <end position="177"/>
    </location>
</feature>
<dbReference type="GO" id="GO:0004252">
    <property type="term" value="F:serine-type endopeptidase activity"/>
    <property type="evidence" value="ECO:0007669"/>
    <property type="project" value="InterPro"/>
</dbReference>
<dbReference type="Gene3D" id="3.40.50.200">
    <property type="entry name" value="Peptidase S8/S53 domain"/>
    <property type="match status" value="1"/>
</dbReference>
<dbReference type="InterPro" id="IPR036852">
    <property type="entry name" value="Peptidase_S8/S53_dom_sf"/>
</dbReference>
<dbReference type="InParanoid" id="A0A7N2LSH7"/>
<organism evidence="6 7">
    <name type="scientific">Quercus lobata</name>
    <name type="common">Valley oak</name>
    <dbReference type="NCBI Taxonomy" id="97700"/>
    <lineage>
        <taxon>Eukaryota</taxon>
        <taxon>Viridiplantae</taxon>
        <taxon>Streptophyta</taxon>
        <taxon>Embryophyta</taxon>
        <taxon>Tracheophyta</taxon>
        <taxon>Spermatophyta</taxon>
        <taxon>Magnoliopsida</taxon>
        <taxon>eudicotyledons</taxon>
        <taxon>Gunneridae</taxon>
        <taxon>Pentapetalae</taxon>
        <taxon>rosids</taxon>
        <taxon>fabids</taxon>
        <taxon>Fagales</taxon>
        <taxon>Fagaceae</taxon>
        <taxon>Quercus</taxon>
    </lineage>
</organism>
<dbReference type="SUPFAM" id="SSF54695">
    <property type="entry name" value="POZ domain"/>
    <property type="match status" value="1"/>
</dbReference>
<dbReference type="SMART" id="SM00512">
    <property type="entry name" value="Skp1"/>
    <property type="match status" value="1"/>
</dbReference>
<evidence type="ECO:0000256" key="1">
    <source>
        <dbReference type="ARBA" id="ARBA00004906"/>
    </source>
</evidence>
<feature type="domain" description="SKP1 component POZ" evidence="5">
    <location>
        <begin position="16"/>
        <end position="80"/>
    </location>
</feature>
<dbReference type="InterPro" id="IPR016072">
    <property type="entry name" value="Skp1_comp_dimer"/>
</dbReference>
<dbReference type="InterPro" id="IPR036296">
    <property type="entry name" value="SKP1-like_dim_sf"/>
</dbReference>
<keyword evidence="3" id="KW-0833">Ubl conjugation pathway</keyword>
<accession>A0A7N2LSH7</accession>
<dbReference type="Pfam" id="PF03931">
    <property type="entry name" value="Skp1_POZ"/>
    <property type="match status" value="1"/>
</dbReference>
<dbReference type="SUPFAM" id="SSF81382">
    <property type="entry name" value="Skp1 dimerisation domain-like"/>
    <property type="match status" value="1"/>
</dbReference>
<dbReference type="Pfam" id="PF01466">
    <property type="entry name" value="Skp1"/>
    <property type="match status" value="1"/>
</dbReference>
<reference evidence="6" key="2">
    <citation type="submission" date="2021-01" db="UniProtKB">
        <authorList>
            <consortium name="EnsemblPlants"/>
        </authorList>
    </citation>
    <scope>IDENTIFICATION</scope>
</reference>
<reference evidence="6 7" key="1">
    <citation type="journal article" date="2016" name="G3 (Bethesda)">
        <title>First Draft Assembly and Annotation of the Genome of a California Endemic Oak Quercus lobata Nee (Fagaceae).</title>
        <authorList>
            <person name="Sork V.L."/>
            <person name="Fitz-Gibbon S.T."/>
            <person name="Puiu D."/>
            <person name="Crepeau M."/>
            <person name="Gugger P.F."/>
            <person name="Sherman R."/>
            <person name="Stevens K."/>
            <person name="Langley C.H."/>
            <person name="Pellegrini M."/>
            <person name="Salzberg S.L."/>
        </authorList>
    </citation>
    <scope>NUCLEOTIDE SEQUENCE [LARGE SCALE GENOMIC DNA]</scope>
    <source>
        <strain evidence="6 7">cv. SW786</strain>
    </source>
</reference>
<dbReference type="InterPro" id="IPR016073">
    <property type="entry name" value="Skp1_comp_POZ"/>
</dbReference>
<dbReference type="InterPro" id="IPR011333">
    <property type="entry name" value="SKP1/BTB/POZ_sf"/>
</dbReference>